<gene>
    <name evidence="3" type="ORF">FC26_GL002244</name>
</gene>
<evidence type="ECO:0000313" key="4">
    <source>
        <dbReference type="Proteomes" id="UP000051733"/>
    </source>
</evidence>
<organism evidence="3 4">
    <name type="scientific">Paucilactobacillus vaccinostercus DSM 20634</name>
    <dbReference type="NCBI Taxonomy" id="1423813"/>
    <lineage>
        <taxon>Bacteria</taxon>
        <taxon>Bacillati</taxon>
        <taxon>Bacillota</taxon>
        <taxon>Bacilli</taxon>
        <taxon>Lactobacillales</taxon>
        <taxon>Lactobacillaceae</taxon>
        <taxon>Paucilactobacillus</taxon>
    </lineage>
</organism>
<dbReference type="PATRIC" id="fig|1423813.3.peg.2286"/>
<evidence type="ECO:0000313" key="3">
    <source>
        <dbReference type="EMBL" id="KRM61028.1"/>
    </source>
</evidence>
<dbReference type="InterPro" id="IPR013491">
    <property type="entry name" value="Tape_meas_N"/>
</dbReference>
<comment type="caution">
    <text evidence="3">The sequence shown here is derived from an EMBL/GenBank/DDBJ whole genome shotgun (WGS) entry which is preliminary data.</text>
</comment>
<feature type="compositionally biased region" description="Polar residues" evidence="1">
    <location>
        <begin position="678"/>
        <end position="691"/>
    </location>
</feature>
<dbReference type="RefSeq" id="WP_057779448.1">
    <property type="nucleotide sequence ID" value="NZ_AYYY01000043.1"/>
</dbReference>
<dbReference type="Gene3D" id="1.10.530.10">
    <property type="match status" value="1"/>
</dbReference>
<proteinExistence type="predicted"/>
<dbReference type="OrthoDB" id="2137849at2"/>
<evidence type="ECO:0000256" key="1">
    <source>
        <dbReference type="SAM" id="MobiDB-lite"/>
    </source>
</evidence>
<keyword evidence="4" id="KW-1185">Reference proteome</keyword>
<dbReference type="NCBIfam" id="TIGR02675">
    <property type="entry name" value="tape_meas_nterm"/>
    <property type="match status" value="1"/>
</dbReference>
<dbReference type="SUPFAM" id="SSF53955">
    <property type="entry name" value="Lysozyme-like"/>
    <property type="match status" value="1"/>
</dbReference>
<dbReference type="InterPro" id="IPR023346">
    <property type="entry name" value="Lysozyme-like_dom_sf"/>
</dbReference>
<dbReference type="STRING" id="1423813.FC26_GL002244"/>
<feature type="region of interest" description="Disordered" evidence="1">
    <location>
        <begin position="678"/>
        <end position="703"/>
    </location>
</feature>
<evidence type="ECO:0000259" key="2">
    <source>
        <dbReference type="Pfam" id="PF20155"/>
    </source>
</evidence>
<dbReference type="EMBL" id="AYYY01000043">
    <property type="protein sequence ID" value="KRM61028.1"/>
    <property type="molecule type" value="Genomic_DNA"/>
</dbReference>
<feature type="domain" description="Tape measure protein N-terminal" evidence="2">
    <location>
        <begin position="185"/>
        <end position="371"/>
    </location>
</feature>
<protein>
    <submittedName>
        <fullName evidence="3">Phage tape measure protein</fullName>
    </submittedName>
</protein>
<sequence length="1374" mass="146929">MAADGRITIDFDMDLTGLKSDGERANEIVHGIGSGAGDKMDESFQQNTSKMEQTADKAKEHIDSKFSKETKVKLVADAKTAGIDNFEKILNKLPKEVQTELLAKADKGEVVNYEELLQHIPTKITSTAHLNDDASPKLEHIQSEAGRTEEKFSSLKTAVGGGIVGGVVATGLQSAVSGIASLGSEAIEASDSIYKFKSTMKLGGFGEKEINSASKEVQKYANETVYELGDVSNTTAQLAANGVKGYMNLTEAAGNLNAQAGGNANTFKSVAMMLTQTAGAGKLTTENWNQLADAIPGASGVLQKAMKQNGAYTGNFRDAMAAGKISSDEFNKAIMQLGMNDGAKKAAKSTETFEGAFGNLKANIVTGMQEMLQKVGKKNLTNAINGASDAVVSLTKFFIKLINAMQEHKGIVVAVGGALATAFAVKKITDFIIYLGRAKKALLEFQAVSALTGSGSGVGGFLSKGAKTATVAGGAESLAGTAGIGSGLVATGTSLVSKFAKASPYLVAGANVATELTSKNGTGAKAGGSIGSIGGAAAGAALGTAILPGIGTILGASAGSWVGKKFGEGFGKSLQDSVDGKKLKPKTIKANVKISASAKASQIDADKLSKQLEPSIKKLDKKLVVSTSYDSKSMASTKAATEKLYSGMSKSIDSYYKNKESKSKKDLDNLVKQGVMTQKQANDALKKQTTADQKERTTKQNALKQMQKDQTNYYAQVQNIQNGGTKKLQQIAQKYGVNSEKYEKEKNKELQKAHKNFVNTYINDENGLNTKVKKDVSKGAKEQKSIYDQLIKDKGKLNASDLKSTQKHANDLYKTSVTSARKTRDDVKDAADDQYHKTVATARKEWKEKGTITYAQYKEVKHNAEQQRTDTKNAADDQYHGVTKSAHDQHTKVTSEITQQKKDVKKQANEQATDHVNAAQGEMTEVNGQYSGGFDAMRVLWNGIASGLNKVLDALHKGWGKIPKIGKHARGASGLSGDEIALVGEEGFELAHNPNRGIFALGMSGPEIRHLEAGTSILPHTLSQQFLSMTYGLPAYKGGKSGTITQAYDWLKDKLDDTMSFVSDGADKAFDFIADKLGLKGFLSNYDAAQHDLMQGASDSTRKGFIDYLKEKFDKYSEESTEMNANGTSAKATGSHLNWLKQAGVPDSWTSAMAWLINAESGWNPHARNGSSGAYGIPQSLPASKLSSAGKDWRDNPITQIKWMVNYIKGRYGTAMAAESFHKRVGWYNDGGWSIPGNLNIFGEDITQPELAINPARDTADEHILQAIQARAAKAPNSTTAQLAQVIENAKDSGQVAPIWGQRASQNIKVATGDNSHDYTGHLDNVLNKLDTIANKSLEINGHSFSKTYEAYGSARRVQRTQQARRGLAINVNI</sequence>
<dbReference type="Pfam" id="PF20155">
    <property type="entry name" value="TMP_3"/>
    <property type="match status" value="1"/>
</dbReference>
<reference evidence="3 4" key="1">
    <citation type="journal article" date="2015" name="Genome Announc.">
        <title>Expanding the biotechnology potential of lactobacilli through comparative genomics of 213 strains and associated genera.</title>
        <authorList>
            <person name="Sun Z."/>
            <person name="Harris H.M."/>
            <person name="McCann A."/>
            <person name="Guo C."/>
            <person name="Argimon S."/>
            <person name="Zhang W."/>
            <person name="Yang X."/>
            <person name="Jeffery I.B."/>
            <person name="Cooney J.C."/>
            <person name="Kagawa T.F."/>
            <person name="Liu W."/>
            <person name="Song Y."/>
            <person name="Salvetti E."/>
            <person name="Wrobel A."/>
            <person name="Rasinkangas P."/>
            <person name="Parkhill J."/>
            <person name="Rea M.C."/>
            <person name="O'Sullivan O."/>
            <person name="Ritari J."/>
            <person name="Douillard F.P."/>
            <person name="Paul Ross R."/>
            <person name="Yang R."/>
            <person name="Briner A.E."/>
            <person name="Felis G.E."/>
            <person name="de Vos W.M."/>
            <person name="Barrangou R."/>
            <person name="Klaenhammer T.R."/>
            <person name="Caufield P.W."/>
            <person name="Cui Y."/>
            <person name="Zhang H."/>
            <person name="O'Toole P.W."/>
        </authorList>
    </citation>
    <scope>NUCLEOTIDE SEQUENCE [LARGE SCALE GENOMIC DNA]</scope>
    <source>
        <strain evidence="3 4">DSM 20634</strain>
    </source>
</reference>
<accession>A0A0R2A6G9</accession>
<dbReference type="Proteomes" id="UP000051733">
    <property type="component" value="Unassembled WGS sequence"/>
</dbReference>
<name>A0A0R2A6G9_9LACO</name>